<dbReference type="EMBL" id="BGPR01008901">
    <property type="protein sequence ID" value="GBN36774.1"/>
    <property type="molecule type" value="Genomic_DNA"/>
</dbReference>
<dbReference type="Proteomes" id="UP000499080">
    <property type="component" value="Unassembled WGS sequence"/>
</dbReference>
<keyword evidence="2" id="KW-1185">Reference proteome</keyword>
<reference evidence="1 2" key="1">
    <citation type="journal article" date="2019" name="Sci. Rep.">
        <title>Orb-weaving spider Araneus ventricosus genome elucidates the spidroin gene catalogue.</title>
        <authorList>
            <person name="Kono N."/>
            <person name="Nakamura H."/>
            <person name="Ohtoshi R."/>
            <person name="Moran D.A.P."/>
            <person name="Shinohara A."/>
            <person name="Yoshida Y."/>
            <person name="Fujiwara M."/>
            <person name="Mori M."/>
            <person name="Tomita M."/>
            <person name="Arakawa K."/>
        </authorList>
    </citation>
    <scope>NUCLEOTIDE SEQUENCE [LARGE SCALE GENOMIC DNA]</scope>
</reference>
<protein>
    <submittedName>
        <fullName evidence="1">Uncharacterized protein</fullName>
    </submittedName>
</protein>
<accession>A0A4Y2NDF6</accession>
<evidence type="ECO:0000313" key="2">
    <source>
        <dbReference type="Proteomes" id="UP000499080"/>
    </source>
</evidence>
<proteinExistence type="predicted"/>
<gene>
    <name evidence="1" type="ORF">AVEN_161215_1</name>
</gene>
<comment type="caution">
    <text evidence="1">The sequence shown here is derived from an EMBL/GenBank/DDBJ whole genome shotgun (WGS) entry which is preliminary data.</text>
</comment>
<evidence type="ECO:0000313" key="1">
    <source>
        <dbReference type="EMBL" id="GBN36774.1"/>
    </source>
</evidence>
<name>A0A4Y2NDF6_ARAVE</name>
<dbReference type="AlphaFoldDB" id="A0A4Y2NDF6"/>
<organism evidence="1 2">
    <name type="scientific">Araneus ventricosus</name>
    <name type="common">Orbweaver spider</name>
    <name type="synonym">Epeira ventricosa</name>
    <dbReference type="NCBI Taxonomy" id="182803"/>
    <lineage>
        <taxon>Eukaryota</taxon>
        <taxon>Metazoa</taxon>
        <taxon>Ecdysozoa</taxon>
        <taxon>Arthropoda</taxon>
        <taxon>Chelicerata</taxon>
        <taxon>Arachnida</taxon>
        <taxon>Araneae</taxon>
        <taxon>Araneomorphae</taxon>
        <taxon>Entelegynae</taxon>
        <taxon>Araneoidea</taxon>
        <taxon>Araneidae</taxon>
        <taxon>Araneus</taxon>
    </lineage>
</organism>
<sequence length="84" mass="9790">MRKELTINELLDSYSKELAADDLIEIREQIATINVDILNPDPIENEITFASLTEVVSHLNQREWSPRNFITYNLTRVVEESSKR</sequence>